<feature type="transmembrane region" description="Helical" evidence="1">
    <location>
        <begin position="73"/>
        <end position="96"/>
    </location>
</feature>
<keyword evidence="1" id="KW-0472">Membrane</keyword>
<dbReference type="EMBL" id="LT906439">
    <property type="protein sequence ID" value="SNU90498.1"/>
    <property type="molecule type" value="Genomic_DNA"/>
</dbReference>
<evidence type="ECO:0000313" key="2">
    <source>
        <dbReference type="EMBL" id="SNU90498.1"/>
    </source>
</evidence>
<sequence length="154" mass="17521">MGTFLLLLLILLLAVYPIHAGLLFVLQQKAYRLLKIGIVGKMLLSYKTVLFAFLLFSQLLAAYYYFKLYGEAIFLIAAFSLGVPLLFTCLPLILLLYDLLGILPKQKWWQIILGGQSLLWLIALILYRTSYIARLSGIRLPFSLLAKDIVAFLF</sequence>
<dbReference type="KEGG" id="smen:SAMEA4412692_1891"/>
<protein>
    <submittedName>
        <fullName evidence="2">Uncharacterized protein</fullName>
    </submittedName>
</protein>
<feature type="transmembrane region" description="Helical" evidence="1">
    <location>
        <begin position="108"/>
        <end position="127"/>
    </location>
</feature>
<keyword evidence="1" id="KW-0812">Transmembrane</keyword>
<feature type="transmembrane region" description="Helical" evidence="1">
    <location>
        <begin position="44"/>
        <end position="66"/>
    </location>
</feature>
<keyword evidence="3" id="KW-1185">Reference proteome</keyword>
<organism evidence="2 3">
    <name type="scientific">Streptococcus merionis</name>
    <dbReference type="NCBI Taxonomy" id="400065"/>
    <lineage>
        <taxon>Bacteria</taxon>
        <taxon>Bacillati</taxon>
        <taxon>Bacillota</taxon>
        <taxon>Bacilli</taxon>
        <taxon>Lactobacillales</taxon>
        <taxon>Streptococcaceae</taxon>
        <taxon>Streptococcus</taxon>
    </lineage>
</organism>
<gene>
    <name evidence="2" type="ORF">SAMEA4412692_01891</name>
</gene>
<evidence type="ECO:0000256" key="1">
    <source>
        <dbReference type="SAM" id="Phobius"/>
    </source>
</evidence>
<dbReference type="Proteomes" id="UP000215185">
    <property type="component" value="Chromosome 1"/>
</dbReference>
<dbReference type="AlphaFoldDB" id="A0A239T051"/>
<accession>A0A239T051</accession>
<proteinExistence type="predicted"/>
<name>A0A239T051_9STRE</name>
<evidence type="ECO:0000313" key="3">
    <source>
        <dbReference type="Proteomes" id="UP000215185"/>
    </source>
</evidence>
<dbReference type="RefSeq" id="WP_018374039.1">
    <property type="nucleotide sequence ID" value="NZ_LT906439.1"/>
</dbReference>
<keyword evidence="1" id="KW-1133">Transmembrane helix</keyword>
<reference evidence="2 3" key="1">
    <citation type="submission" date="2017-06" db="EMBL/GenBank/DDBJ databases">
        <authorList>
            <consortium name="Pathogen Informatics"/>
        </authorList>
    </citation>
    <scope>NUCLEOTIDE SEQUENCE [LARGE SCALE GENOMIC DNA]</scope>
    <source>
        <strain evidence="2 3">NCTC13788</strain>
    </source>
</reference>